<dbReference type="AlphaFoldDB" id="I4B9W9"/>
<dbReference type="HOGENOM" id="CLU_033631_3_1_12"/>
<evidence type="ECO:0000313" key="7">
    <source>
        <dbReference type="EMBL" id="AFM14076.1"/>
    </source>
</evidence>
<evidence type="ECO:0000256" key="1">
    <source>
        <dbReference type="ARBA" id="ARBA00004370"/>
    </source>
</evidence>
<keyword evidence="3 5" id="KW-1133">Transmembrane helix</keyword>
<dbReference type="GO" id="GO:0008610">
    <property type="term" value="P:lipid biosynthetic process"/>
    <property type="evidence" value="ECO:0007669"/>
    <property type="project" value="InterPro"/>
</dbReference>
<name>I4B9W9_TURPD</name>
<keyword evidence="2 5" id="KW-0812">Transmembrane</keyword>
<evidence type="ECO:0000256" key="5">
    <source>
        <dbReference type="SAM" id="Phobius"/>
    </source>
</evidence>
<dbReference type="Proteomes" id="UP000006048">
    <property type="component" value="Chromosome"/>
</dbReference>
<dbReference type="GO" id="GO:0016020">
    <property type="term" value="C:membrane"/>
    <property type="evidence" value="ECO:0007669"/>
    <property type="project" value="UniProtKB-SubCell"/>
</dbReference>
<feature type="transmembrane region" description="Helical" evidence="5">
    <location>
        <begin position="159"/>
        <end position="180"/>
    </location>
</feature>
<evidence type="ECO:0000256" key="3">
    <source>
        <dbReference type="ARBA" id="ARBA00022989"/>
    </source>
</evidence>
<feature type="transmembrane region" description="Helical" evidence="5">
    <location>
        <begin position="6"/>
        <end position="26"/>
    </location>
</feature>
<evidence type="ECO:0000259" key="6">
    <source>
        <dbReference type="Pfam" id="PF04116"/>
    </source>
</evidence>
<dbReference type="PANTHER" id="PTHR11863">
    <property type="entry name" value="STEROL DESATURASE"/>
    <property type="match status" value="1"/>
</dbReference>
<dbReference type="STRING" id="869212.Turpa_3439"/>
<feature type="domain" description="Fatty acid hydroxylase" evidence="6">
    <location>
        <begin position="98"/>
        <end position="230"/>
    </location>
</feature>
<protein>
    <submittedName>
        <fullName evidence="7">Fatty acid hydroxylase</fullName>
    </submittedName>
</protein>
<reference evidence="7 8" key="1">
    <citation type="submission" date="2012-06" db="EMBL/GenBank/DDBJ databases">
        <title>The complete chromosome of genome of Turneriella parva DSM 21527.</title>
        <authorList>
            <consortium name="US DOE Joint Genome Institute (JGI-PGF)"/>
            <person name="Lucas S."/>
            <person name="Han J."/>
            <person name="Lapidus A."/>
            <person name="Bruce D."/>
            <person name="Goodwin L."/>
            <person name="Pitluck S."/>
            <person name="Peters L."/>
            <person name="Kyrpides N."/>
            <person name="Mavromatis K."/>
            <person name="Ivanova N."/>
            <person name="Mikhailova N."/>
            <person name="Chertkov O."/>
            <person name="Detter J.C."/>
            <person name="Tapia R."/>
            <person name="Han C."/>
            <person name="Land M."/>
            <person name="Hauser L."/>
            <person name="Markowitz V."/>
            <person name="Cheng J.-F."/>
            <person name="Hugenholtz P."/>
            <person name="Woyke T."/>
            <person name="Wu D."/>
            <person name="Gronow S."/>
            <person name="Wellnitz S."/>
            <person name="Brambilla E."/>
            <person name="Klenk H.-P."/>
            <person name="Eisen J.A."/>
        </authorList>
    </citation>
    <scope>NUCLEOTIDE SEQUENCE [LARGE SCALE GENOMIC DNA]</scope>
    <source>
        <strain evidence="8">ATCC BAA-1111 / DSM 21527 / NCTC 11395 / H</strain>
    </source>
</reference>
<evidence type="ECO:0000313" key="8">
    <source>
        <dbReference type="Proteomes" id="UP000006048"/>
    </source>
</evidence>
<keyword evidence="4 5" id="KW-0472">Membrane</keyword>
<evidence type="ECO:0000256" key="2">
    <source>
        <dbReference type="ARBA" id="ARBA00022692"/>
    </source>
</evidence>
<keyword evidence="8" id="KW-1185">Reference proteome</keyword>
<dbReference type="GO" id="GO:0016491">
    <property type="term" value="F:oxidoreductase activity"/>
    <property type="evidence" value="ECO:0007669"/>
    <property type="project" value="InterPro"/>
</dbReference>
<dbReference type="InterPro" id="IPR006694">
    <property type="entry name" value="Fatty_acid_hydroxylase"/>
</dbReference>
<feature type="transmembrane region" description="Helical" evidence="5">
    <location>
        <begin position="47"/>
        <end position="64"/>
    </location>
</feature>
<accession>I4B9W9</accession>
<dbReference type="Pfam" id="PF04116">
    <property type="entry name" value="FA_hydroxylase"/>
    <property type="match status" value="1"/>
</dbReference>
<organism evidence="7 8">
    <name type="scientific">Turneriella parva (strain ATCC BAA-1111 / DSM 21527 / NCTC 11395 / H)</name>
    <name type="common">Leptospira parva</name>
    <dbReference type="NCBI Taxonomy" id="869212"/>
    <lineage>
        <taxon>Bacteria</taxon>
        <taxon>Pseudomonadati</taxon>
        <taxon>Spirochaetota</taxon>
        <taxon>Spirochaetia</taxon>
        <taxon>Leptospirales</taxon>
        <taxon>Leptospiraceae</taxon>
        <taxon>Turneriella</taxon>
    </lineage>
</organism>
<dbReference type="EMBL" id="CP002959">
    <property type="protein sequence ID" value="AFM14076.1"/>
    <property type="molecule type" value="Genomic_DNA"/>
</dbReference>
<gene>
    <name evidence="7" type="ordered locus">Turpa_3439</name>
</gene>
<dbReference type="InterPro" id="IPR050307">
    <property type="entry name" value="Sterol_Desaturase_Related"/>
</dbReference>
<proteinExistence type="predicted"/>
<comment type="subcellular location">
    <subcellularLocation>
        <location evidence="1">Membrane</location>
    </subcellularLocation>
</comment>
<sequence length="266" mass="31869">MQNELLKFLMIYNFWLILFVGIFIAAEKILPARNQSFFTRPLIGQDIFWFTFNTHLFGFIYAFLWNYGPLDIFSNFEAYLRPKLAFLSLANRPFWLQFLILLFVQDFLEWGIHNLLHRVPWLWSFHKLHHSITEMDWIGNYRFHWFEVLVYRSLKYLPLFLLNADYLAILAVAVVATAFGNFNHSNLKISLGPLKYIFNSPKFHIWHHAKIEKPHNFAIVFSFWDYLFRTAHTENRTPEIGFIGMEKYPSSLVERLIYPMLGKSRN</sequence>
<dbReference type="GO" id="GO:0005506">
    <property type="term" value="F:iron ion binding"/>
    <property type="evidence" value="ECO:0007669"/>
    <property type="project" value="InterPro"/>
</dbReference>
<evidence type="ECO:0000256" key="4">
    <source>
        <dbReference type="ARBA" id="ARBA00023136"/>
    </source>
</evidence>
<dbReference type="KEGG" id="tpx:Turpa_3439"/>